<evidence type="ECO:0000256" key="3">
    <source>
        <dbReference type="ARBA" id="ARBA00022692"/>
    </source>
</evidence>
<evidence type="ECO:0000256" key="1">
    <source>
        <dbReference type="ARBA" id="ARBA00004273"/>
    </source>
</evidence>
<comment type="function">
    <text evidence="9">Involved in the organization of the mitochondrial membranes and the global structure of the mitochondria. Also required for mitochondrial distribution and mobility as well as for the maintenance of mitochondrial DNA nucleoids structures.</text>
</comment>
<dbReference type="InterPro" id="IPR012571">
    <property type="entry name" value="Mdm31/Mdm32"/>
</dbReference>
<comment type="similarity">
    <text evidence="2">Belongs to the MDM31/MDM32 family.</text>
</comment>
<evidence type="ECO:0000313" key="12">
    <source>
        <dbReference type="EMBL" id="RKP11204.1"/>
    </source>
</evidence>
<keyword evidence="8 11" id="KW-0472">Membrane</keyword>
<evidence type="ECO:0000313" key="13">
    <source>
        <dbReference type="Proteomes" id="UP000271241"/>
    </source>
</evidence>
<name>A0A4P9XXZ5_9FUNG</name>
<feature type="transmembrane region" description="Helical" evidence="11">
    <location>
        <begin position="35"/>
        <end position="61"/>
    </location>
</feature>
<evidence type="ECO:0000256" key="10">
    <source>
        <dbReference type="SAM" id="MobiDB-lite"/>
    </source>
</evidence>
<dbReference type="EMBL" id="KZ992424">
    <property type="protein sequence ID" value="RKP11204.1"/>
    <property type="molecule type" value="Genomic_DNA"/>
</dbReference>
<keyword evidence="5" id="KW-0809">Transit peptide</keyword>
<keyword evidence="13" id="KW-1185">Reference proteome</keyword>
<dbReference type="Proteomes" id="UP000271241">
    <property type="component" value="Unassembled WGS sequence"/>
</dbReference>
<evidence type="ECO:0000256" key="2">
    <source>
        <dbReference type="ARBA" id="ARBA00005687"/>
    </source>
</evidence>
<dbReference type="PANTHER" id="PTHR31068">
    <property type="entry name" value="MITOCHONDRIAL DISTRIBUTION AND MORPHOLOGY PROTEIN 31"/>
    <property type="match status" value="1"/>
</dbReference>
<feature type="region of interest" description="Disordered" evidence="10">
    <location>
        <begin position="115"/>
        <end position="136"/>
    </location>
</feature>
<dbReference type="PANTHER" id="PTHR31068:SF0">
    <property type="entry name" value="MITOCHONDRIAL DISTRIBUTION AND MORPHOLOGY PROTEIN 31"/>
    <property type="match status" value="1"/>
</dbReference>
<feature type="region of interest" description="Disordered" evidence="10">
    <location>
        <begin position="411"/>
        <end position="435"/>
    </location>
</feature>
<evidence type="ECO:0000256" key="4">
    <source>
        <dbReference type="ARBA" id="ARBA00022792"/>
    </source>
</evidence>
<dbReference type="Pfam" id="PF08118">
    <property type="entry name" value="MDM31_MDM32"/>
    <property type="match status" value="1"/>
</dbReference>
<keyword evidence="4" id="KW-0999">Mitochondrion inner membrane</keyword>
<keyword evidence="7" id="KW-0496">Mitochondrion</keyword>
<evidence type="ECO:0000256" key="5">
    <source>
        <dbReference type="ARBA" id="ARBA00022946"/>
    </source>
</evidence>
<dbReference type="AlphaFoldDB" id="A0A4P9XXZ5"/>
<gene>
    <name evidence="12" type="ORF">THASP1DRAFT_33902</name>
</gene>
<evidence type="ECO:0000256" key="7">
    <source>
        <dbReference type="ARBA" id="ARBA00023128"/>
    </source>
</evidence>
<proteinExistence type="inferred from homology"/>
<evidence type="ECO:0000256" key="8">
    <source>
        <dbReference type="ARBA" id="ARBA00023136"/>
    </source>
</evidence>
<evidence type="ECO:0000256" key="6">
    <source>
        <dbReference type="ARBA" id="ARBA00022989"/>
    </source>
</evidence>
<dbReference type="STRING" id="78915.A0A4P9XXZ5"/>
<protein>
    <submittedName>
        <fullName evidence="12">Mitochondrial distribution and morphology protein family 31/32</fullName>
    </submittedName>
</protein>
<sequence>MLDGVQGFFPRLIAHIKYTLMRQHRPWTMDDALALFSWIFMSNAAFILVGTTTFASILLALANSLQFQEFIAQQVGDYLTRETGIQFVFESAIVPNWNGGKIRLRNVVLSRGPQRRLPAEATDETPSAAPDDEANMLPGERELDQETSLGIVVASPLEGIPLDVAQLDEEEWDTNLTMFRVTVDQIEITLNMMRWFDGKGLVENCSIKGVRGVIDRTHVYWDPDVTYIPAENRHPARPGDFELERFAVEDVLVTVMQPGGFRPYQMSILSAVAPRLRKRWLIYDLICAESIVGKFDDCLFSVHQAQHQGPPSSAAPQKADGKQPCTRTSEFRIDGVNIDHLNAGVAGPFGWITSASVDISAHMTFPMELEDDALSQLIGELVERVDAATAARRHTGTFHDDLAASITGREVTAEGHNDSPSSVPPEHTAAADPLDASEPVQKLIVDLGVRFNNVKASVPLIADDLSYINNALVRPVVAYMNWHRTCIPVQCTIAMDLQEFDGSWTLYEADLVDTISEGVGRALVQLATDERERNRRLKRVGLWGLQSVTRNLISVIDYGRGAKGFWEYAGLSGNS</sequence>
<dbReference type="GO" id="GO:0005743">
    <property type="term" value="C:mitochondrial inner membrane"/>
    <property type="evidence" value="ECO:0007669"/>
    <property type="project" value="UniProtKB-SubCell"/>
</dbReference>
<evidence type="ECO:0000256" key="11">
    <source>
        <dbReference type="SAM" id="Phobius"/>
    </source>
</evidence>
<accession>A0A4P9XXZ5</accession>
<evidence type="ECO:0000256" key="9">
    <source>
        <dbReference type="ARBA" id="ARBA00025191"/>
    </source>
</evidence>
<dbReference type="OrthoDB" id="17678at2759"/>
<keyword evidence="3 11" id="KW-0812">Transmembrane</keyword>
<dbReference type="GO" id="GO:0007005">
    <property type="term" value="P:mitochondrion organization"/>
    <property type="evidence" value="ECO:0007669"/>
    <property type="project" value="InterPro"/>
</dbReference>
<feature type="compositionally biased region" description="Polar residues" evidence="10">
    <location>
        <begin position="306"/>
        <end position="315"/>
    </location>
</feature>
<feature type="region of interest" description="Disordered" evidence="10">
    <location>
        <begin position="306"/>
        <end position="326"/>
    </location>
</feature>
<keyword evidence="6 11" id="KW-1133">Transmembrane helix</keyword>
<comment type="subcellular location">
    <subcellularLocation>
        <location evidence="1">Mitochondrion inner membrane</location>
    </subcellularLocation>
</comment>
<reference evidence="13" key="1">
    <citation type="journal article" date="2018" name="Nat. Microbiol.">
        <title>Leveraging single-cell genomics to expand the fungal tree of life.</title>
        <authorList>
            <person name="Ahrendt S.R."/>
            <person name="Quandt C.A."/>
            <person name="Ciobanu D."/>
            <person name="Clum A."/>
            <person name="Salamov A."/>
            <person name="Andreopoulos B."/>
            <person name="Cheng J.F."/>
            <person name="Woyke T."/>
            <person name="Pelin A."/>
            <person name="Henrissat B."/>
            <person name="Reynolds N.K."/>
            <person name="Benny G.L."/>
            <person name="Smith M.E."/>
            <person name="James T.Y."/>
            <person name="Grigoriev I.V."/>
        </authorList>
    </citation>
    <scope>NUCLEOTIDE SEQUENCE [LARGE SCALE GENOMIC DNA]</scope>
    <source>
        <strain evidence="13">RSA 1356</strain>
    </source>
</reference>
<organism evidence="12 13">
    <name type="scientific">Thamnocephalis sphaerospora</name>
    <dbReference type="NCBI Taxonomy" id="78915"/>
    <lineage>
        <taxon>Eukaryota</taxon>
        <taxon>Fungi</taxon>
        <taxon>Fungi incertae sedis</taxon>
        <taxon>Zoopagomycota</taxon>
        <taxon>Zoopagomycotina</taxon>
        <taxon>Zoopagomycetes</taxon>
        <taxon>Zoopagales</taxon>
        <taxon>Sigmoideomycetaceae</taxon>
        <taxon>Thamnocephalis</taxon>
    </lineage>
</organism>
<dbReference type="GO" id="GO:0000001">
    <property type="term" value="P:mitochondrion inheritance"/>
    <property type="evidence" value="ECO:0007669"/>
    <property type="project" value="InterPro"/>
</dbReference>